<comment type="caution">
    <text evidence="1">The sequence shown here is derived from an EMBL/GenBank/DDBJ whole genome shotgun (WGS) entry which is preliminary data.</text>
</comment>
<gene>
    <name evidence="1" type="ORF">JK364_32945</name>
</gene>
<dbReference type="EMBL" id="JAERRG010000016">
    <property type="protein sequence ID" value="MBL1117158.1"/>
    <property type="molecule type" value="Genomic_DNA"/>
</dbReference>
<name>A0ABS1PXN7_9ACTN</name>
<sequence>MRWPSPLANVRAGHWAACGRRWIVGPATAGPLTTDGDELCEAVAAALAHLAGVWLSDIRTKGAGRGPMRRVS</sequence>
<evidence type="ECO:0000313" key="1">
    <source>
        <dbReference type="EMBL" id="MBL1117158.1"/>
    </source>
</evidence>
<keyword evidence="2" id="KW-1185">Reference proteome</keyword>
<accession>A0ABS1PXN7</accession>
<protein>
    <submittedName>
        <fullName evidence="1">Uncharacterized protein</fullName>
    </submittedName>
</protein>
<reference evidence="1 2" key="1">
    <citation type="submission" date="2021-01" db="EMBL/GenBank/DDBJ databases">
        <title>WGS of actinomycetes isolated from Thailand.</title>
        <authorList>
            <person name="Thawai C."/>
        </authorList>
    </citation>
    <scope>NUCLEOTIDE SEQUENCE [LARGE SCALE GENOMIC DNA]</scope>
    <source>
        <strain evidence="1 2">CA3R110</strain>
    </source>
</reference>
<proteinExistence type="predicted"/>
<dbReference type="RefSeq" id="WP_201855015.1">
    <property type="nucleotide sequence ID" value="NZ_JAERRG010000016.1"/>
</dbReference>
<organism evidence="1 2">
    <name type="scientific">Streptomyces endocoffeicus</name>
    <dbReference type="NCBI Taxonomy" id="2898945"/>
    <lineage>
        <taxon>Bacteria</taxon>
        <taxon>Bacillati</taxon>
        <taxon>Actinomycetota</taxon>
        <taxon>Actinomycetes</taxon>
        <taxon>Kitasatosporales</taxon>
        <taxon>Streptomycetaceae</taxon>
        <taxon>Streptomyces</taxon>
    </lineage>
</organism>
<evidence type="ECO:0000313" key="2">
    <source>
        <dbReference type="Proteomes" id="UP000621510"/>
    </source>
</evidence>
<dbReference type="Proteomes" id="UP000621510">
    <property type="component" value="Unassembled WGS sequence"/>
</dbReference>